<name>A0A4C1TIK1_EUMVA</name>
<dbReference type="EMBL" id="BGZK01000063">
    <property type="protein sequence ID" value="GBP14332.1"/>
    <property type="molecule type" value="Genomic_DNA"/>
</dbReference>
<proteinExistence type="predicted"/>
<gene>
    <name evidence="1" type="ORF">EVAR_92332_1</name>
</gene>
<reference evidence="1 2" key="1">
    <citation type="journal article" date="2019" name="Commun. Biol.">
        <title>The bagworm genome reveals a unique fibroin gene that provides high tensile strength.</title>
        <authorList>
            <person name="Kono N."/>
            <person name="Nakamura H."/>
            <person name="Ohtoshi R."/>
            <person name="Tomita M."/>
            <person name="Numata K."/>
            <person name="Arakawa K."/>
        </authorList>
    </citation>
    <scope>NUCLEOTIDE SEQUENCE [LARGE SCALE GENOMIC DNA]</scope>
</reference>
<sequence>MQISASTFTPSRLNLLEYSGSAIFTPEERNEGYKDLVSGPYKIDSVSSPVPLSVNSIIVPQRGVRSSADFPSRQILEFARKPRKQIRALSRGAVARILIFIAIPPKPSLLRSLSRLGKLGHLMKRLSGQFRWSHNPHISPSSCAGST</sequence>
<organism evidence="1 2">
    <name type="scientific">Eumeta variegata</name>
    <name type="common">Bagworm moth</name>
    <name type="synonym">Eumeta japonica</name>
    <dbReference type="NCBI Taxonomy" id="151549"/>
    <lineage>
        <taxon>Eukaryota</taxon>
        <taxon>Metazoa</taxon>
        <taxon>Ecdysozoa</taxon>
        <taxon>Arthropoda</taxon>
        <taxon>Hexapoda</taxon>
        <taxon>Insecta</taxon>
        <taxon>Pterygota</taxon>
        <taxon>Neoptera</taxon>
        <taxon>Endopterygota</taxon>
        <taxon>Lepidoptera</taxon>
        <taxon>Glossata</taxon>
        <taxon>Ditrysia</taxon>
        <taxon>Tineoidea</taxon>
        <taxon>Psychidae</taxon>
        <taxon>Oiketicinae</taxon>
        <taxon>Eumeta</taxon>
    </lineage>
</organism>
<evidence type="ECO:0000313" key="2">
    <source>
        <dbReference type="Proteomes" id="UP000299102"/>
    </source>
</evidence>
<dbReference type="AlphaFoldDB" id="A0A4C1TIK1"/>
<accession>A0A4C1TIK1</accession>
<comment type="caution">
    <text evidence="1">The sequence shown here is derived from an EMBL/GenBank/DDBJ whole genome shotgun (WGS) entry which is preliminary data.</text>
</comment>
<evidence type="ECO:0000313" key="1">
    <source>
        <dbReference type="EMBL" id="GBP14332.1"/>
    </source>
</evidence>
<dbReference type="Proteomes" id="UP000299102">
    <property type="component" value="Unassembled WGS sequence"/>
</dbReference>
<protein>
    <submittedName>
        <fullName evidence="1">Uncharacterized protein</fullName>
    </submittedName>
</protein>
<keyword evidence="2" id="KW-1185">Reference proteome</keyword>